<organism evidence="7 8">
    <name type="scientific">Brevundimonas mediterranea</name>
    <dbReference type="NCBI Taxonomy" id="74329"/>
    <lineage>
        <taxon>Bacteria</taxon>
        <taxon>Pseudomonadati</taxon>
        <taxon>Pseudomonadota</taxon>
        <taxon>Alphaproteobacteria</taxon>
        <taxon>Caulobacterales</taxon>
        <taxon>Caulobacteraceae</taxon>
        <taxon>Brevundimonas</taxon>
    </lineage>
</organism>
<evidence type="ECO:0000259" key="6">
    <source>
        <dbReference type="Pfam" id="PF04542"/>
    </source>
</evidence>
<comment type="caution">
    <text evidence="7">The sequence shown here is derived from an EMBL/GenBank/DDBJ whole genome shotgun (WGS) entry which is preliminary data.</text>
</comment>
<dbReference type="InterPro" id="IPR013324">
    <property type="entry name" value="RNA_pol_sigma_r3/r4-like"/>
</dbReference>
<keyword evidence="5" id="KW-0804">Transcription</keyword>
<dbReference type="InterPro" id="IPR039425">
    <property type="entry name" value="RNA_pol_sigma-70-like"/>
</dbReference>
<dbReference type="InterPro" id="IPR036388">
    <property type="entry name" value="WH-like_DNA-bd_sf"/>
</dbReference>
<dbReference type="InterPro" id="IPR007627">
    <property type="entry name" value="RNA_pol_sigma70_r2"/>
</dbReference>
<keyword evidence="2" id="KW-0805">Transcription regulation</keyword>
<keyword evidence="4" id="KW-0238">DNA-binding</keyword>
<dbReference type="Pfam" id="PF04542">
    <property type="entry name" value="Sigma70_r2"/>
    <property type="match status" value="1"/>
</dbReference>
<evidence type="ECO:0000256" key="3">
    <source>
        <dbReference type="ARBA" id="ARBA00023082"/>
    </source>
</evidence>
<proteinExistence type="inferred from homology"/>
<dbReference type="SUPFAM" id="SSF88659">
    <property type="entry name" value="Sigma3 and sigma4 domains of RNA polymerase sigma factors"/>
    <property type="match status" value="1"/>
</dbReference>
<evidence type="ECO:0000313" key="7">
    <source>
        <dbReference type="EMBL" id="MBB3870988.1"/>
    </source>
</evidence>
<sequence length="160" mass="17796">MAHQNSLRQRSLRLSGGNRADAEDALSAAMVRAAQAFDRQPVQNPGAWLVRILHNACMDQHRQNANRIPIATEDADLPPPSAAAWVKAAPSPEEALSQQESDAAWGRAMNALPAALVEPLRLHLDDWSDERIAAHLNISRELVRKRRQLAKNRLRLLLDL</sequence>
<accession>A0A7W6EYU3</accession>
<evidence type="ECO:0000313" key="8">
    <source>
        <dbReference type="Proteomes" id="UP000532936"/>
    </source>
</evidence>
<gene>
    <name evidence="7" type="ORF">GGR11_000502</name>
</gene>
<comment type="similarity">
    <text evidence="1">Belongs to the sigma-70 factor family. ECF subfamily.</text>
</comment>
<dbReference type="SUPFAM" id="SSF88946">
    <property type="entry name" value="Sigma2 domain of RNA polymerase sigma factors"/>
    <property type="match status" value="1"/>
</dbReference>
<dbReference type="GO" id="GO:0006352">
    <property type="term" value="P:DNA-templated transcription initiation"/>
    <property type="evidence" value="ECO:0007669"/>
    <property type="project" value="InterPro"/>
</dbReference>
<evidence type="ECO:0000256" key="4">
    <source>
        <dbReference type="ARBA" id="ARBA00023125"/>
    </source>
</evidence>
<dbReference type="NCBIfam" id="TIGR02937">
    <property type="entry name" value="sigma70-ECF"/>
    <property type="match status" value="1"/>
</dbReference>
<evidence type="ECO:0000256" key="1">
    <source>
        <dbReference type="ARBA" id="ARBA00010641"/>
    </source>
</evidence>
<dbReference type="AlphaFoldDB" id="A0A7W6EYU3"/>
<evidence type="ECO:0000256" key="5">
    <source>
        <dbReference type="ARBA" id="ARBA00023163"/>
    </source>
</evidence>
<dbReference type="InterPro" id="IPR013325">
    <property type="entry name" value="RNA_pol_sigma_r2"/>
</dbReference>
<dbReference type="PANTHER" id="PTHR43133">
    <property type="entry name" value="RNA POLYMERASE ECF-TYPE SIGMA FACTO"/>
    <property type="match status" value="1"/>
</dbReference>
<protein>
    <submittedName>
        <fullName evidence="7">RNA polymerase sigma factor (Sigma-70 family)</fullName>
    </submittedName>
</protein>
<dbReference type="EMBL" id="JACIDA010000001">
    <property type="protein sequence ID" value="MBB3870988.1"/>
    <property type="molecule type" value="Genomic_DNA"/>
</dbReference>
<dbReference type="PANTHER" id="PTHR43133:SF8">
    <property type="entry name" value="RNA POLYMERASE SIGMA FACTOR HI_1459-RELATED"/>
    <property type="match status" value="1"/>
</dbReference>
<feature type="domain" description="RNA polymerase sigma-70 region 2" evidence="6">
    <location>
        <begin position="2"/>
        <end position="65"/>
    </location>
</feature>
<dbReference type="Gene3D" id="1.10.1740.10">
    <property type="match status" value="1"/>
</dbReference>
<dbReference type="InterPro" id="IPR014284">
    <property type="entry name" value="RNA_pol_sigma-70_dom"/>
</dbReference>
<dbReference type="GO" id="GO:0016987">
    <property type="term" value="F:sigma factor activity"/>
    <property type="evidence" value="ECO:0007669"/>
    <property type="project" value="UniProtKB-KW"/>
</dbReference>
<evidence type="ECO:0000256" key="2">
    <source>
        <dbReference type="ARBA" id="ARBA00023015"/>
    </source>
</evidence>
<dbReference type="GO" id="GO:0003677">
    <property type="term" value="F:DNA binding"/>
    <property type="evidence" value="ECO:0007669"/>
    <property type="project" value="UniProtKB-KW"/>
</dbReference>
<dbReference type="Proteomes" id="UP000532936">
    <property type="component" value="Unassembled WGS sequence"/>
</dbReference>
<reference evidence="7 8" key="1">
    <citation type="submission" date="2020-08" db="EMBL/GenBank/DDBJ databases">
        <title>Genomic Encyclopedia of Type Strains, Phase IV (KMG-IV): sequencing the most valuable type-strain genomes for metagenomic binning, comparative biology and taxonomic classification.</title>
        <authorList>
            <person name="Goeker M."/>
        </authorList>
    </citation>
    <scope>NUCLEOTIDE SEQUENCE [LARGE SCALE GENOMIC DNA]</scope>
    <source>
        <strain evidence="7 8">DSM 14878</strain>
    </source>
</reference>
<name>A0A7W6EYU3_9CAUL</name>
<keyword evidence="3" id="KW-0731">Sigma factor</keyword>
<dbReference type="Gene3D" id="1.10.10.10">
    <property type="entry name" value="Winged helix-like DNA-binding domain superfamily/Winged helix DNA-binding domain"/>
    <property type="match status" value="1"/>
</dbReference>